<sequence length="364" mass="41738">MNLAAGRAKNGHHNAPARIRHCYTYRLIKRKVPNTTVFAVLLLFSIIKDIAQIALKILKLDGEHDDRMLRTYDQRCQASRSTRLHLLKAHCTNTPNSCFQEMAKFLNEVEQCYRQWDKVNKTLTHSLSDFANAVIYAFSVYSTIGYGNMAADTLGCRVATVIYGAFGIPLFFAFVKEEGNLLRLFFIRFYRFIRRSRITSCVDLRHLERPKKVLEDGNLLSDAAAFSSKTPECLRKHSNGWKSMSADSGHSWFKPSSTSEQRRVFIAGVVIFIAYLLAISGVFTLMTDWDYFTAFYFLFNSVALIGFGDVFPSEPRIILVNTLFIVLGVVLFSMCYFILQEEIREKVCFFFFFELVTAKSTTFL</sequence>
<dbReference type="PRINTS" id="PR01333">
    <property type="entry name" value="2POREKCHANEL"/>
</dbReference>
<feature type="domain" description="Potassium channel" evidence="10">
    <location>
        <begin position="271"/>
        <end position="343"/>
    </location>
</feature>
<dbReference type="GO" id="GO:0015271">
    <property type="term" value="F:outward rectifier potassium channel activity"/>
    <property type="evidence" value="ECO:0007669"/>
    <property type="project" value="TreeGrafter"/>
</dbReference>
<dbReference type="Gene3D" id="1.10.287.70">
    <property type="match status" value="1"/>
</dbReference>
<dbReference type="WBParaSite" id="GPUH_0000011601-mRNA-1">
    <property type="protein sequence ID" value="GPUH_0000011601-mRNA-1"/>
    <property type="gene ID" value="GPUH_0000011601"/>
</dbReference>
<dbReference type="PANTHER" id="PTHR11003">
    <property type="entry name" value="POTASSIUM CHANNEL, SUBFAMILY K"/>
    <property type="match status" value="1"/>
</dbReference>
<evidence type="ECO:0000256" key="4">
    <source>
        <dbReference type="ARBA" id="ARBA00022989"/>
    </source>
</evidence>
<evidence type="ECO:0000256" key="7">
    <source>
        <dbReference type="ARBA" id="ARBA00023303"/>
    </source>
</evidence>
<dbReference type="GO" id="GO:0030322">
    <property type="term" value="P:stabilization of membrane potential"/>
    <property type="evidence" value="ECO:0007669"/>
    <property type="project" value="TreeGrafter"/>
</dbReference>
<evidence type="ECO:0000256" key="1">
    <source>
        <dbReference type="ARBA" id="ARBA00004141"/>
    </source>
</evidence>
<keyword evidence="5 8" id="KW-0406">Ion transport</keyword>
<organism evidence="13">
    <name type="scientific">Gongylonema pulchrum</name>
    <dbReference type="NCBI Taxonomy" id="637853"/>
    <lineage>
        <taxon>Eukaryota</taxon>
        <taxon>Metazoa</taxon>
        <taxon>Ecdysozoa</taxon>
        <taxon>Nematoda</taxon>
        <taxon>Chromadorea</taxon>
        <taxon>Rhabditida</taxon>
        <taxon>Spirurina</taxon>
        <taxon>Spiruromorpha</taxon>
        <taxon>Spiruroidea</taxon>
        <taxon>Gongylonematidae</taxon>
        <taxon>Gongylonema</taxon>
    </lineage>
</organism>
<gene>
    <name evidence="11" type="ORF">GPUH_LOCUS117</name>
</gene>
<evidence type="ECO:0000256" key="2">
    <source>
        <dbReference type="ARBA" id="ARBA00022448"/>
    </source>
</evidence>
<evidence type="ECO:0000256" key="8">
    <source>
        <dbReference type="RuleBase" id="RU003857"/>
    </source>
</evidence>
<reference evidence="11 12" key="2">
    <citation type="submission" date="2018-11" db="EMBL/GenBank/DDBJ databases">
        <authorList>
            <consortium name="Pathogen Informatics"/>
        </authorList>
    </citation>
    <scope>NUCLEOTIDE SEQUENCE [LARGE SCALE GENOMIC DNA]</scope>
</reference>
<evidence type="ECO:0000256" key="6">
    <source>
        <dbReference type="ARBA" id="ARBA00023136"/>
    </source>
</evidence>
<evidence type="ECO:0000313" key="13">
    <source>
        <dbReference type="WBParaSite" id="GPUH_0000011601-mRNA-1"/>
    </source>
</evidence>
<dbReference type="GO" id="GO:0005886">
    <property type="term" value="C:plasma membrane"/>
    <property type="evidence" value="ECO:0007669"/>
    <property type="project" value="TreeGrafter"/>
</dbReference>
<keyword evidence="3 8" id="KW-0812">Transmembrane</keyword>
<comment type="similarity">
    <text evidence="8">Belongs to the two pore domain potassium channel (TC 1.A.1.8) family.</text>
</comment>
<evidence type="ECO:0000256" key="9">
    <source>
        <dbReference type="SAM" id="Phobius"/>
    </source>
</evidence>
<feature type="transmembrane region" description="Helical" evidence="9">
    <location>
        <begin position="318"/>
        <end position="339"/>
    </location>
</feature>
<dbReference type="InterPro" id="IPR003280">
    <property type="entry name" value="2pore_dom_K_chnl"/>
</dbReference>
<dbReference type="EMBL" id="UYRT01000077">
    <property type="protein sequence ID" value="VDK27356.1"/>
    <property type="molecule type" value="Genomic_DNA"/>
</dbReference>
<evidence type="ECO:0000256" key="5">
    <source>
        <dbReference type="ARBA" id="ARBA00023065"/>
    </source>
</evidence>
<dbReference type="OrthoDB" id="297496at2759"/>
<feature type="domain" description="Potassium channel" evidence="10">
    <location>
        <begin position="127"/>
        <end position="182"/>
    </location>
</feature>
<evidence type="ECO:0000313" key="11">
    <source>
        <dbReference type="EMBL" id="VDK27356.1"/>
    </source>
</evidence>
<dbReference type="InterPro" id="IPR013099">
    <property type="entry name" value="K_chnl_dom"/>
</dbReference>
<keyword evidence="4 9" id="KW-1133">Transmembrane helix</keyword>
<evidence type="ECO:0000313" key="12">
    <source>
        <dbReference type="Proteomes" id="UP000271098"/>
    </source>
</evidence>
<dbReference type="Proteomes" id="UP000271098">
    <property type="component" value="Unassembled WGS sequence"/>
</dbReference>
<keyword evidence="6 9" id="KW-0472">Membrane</keyword>
<protein>
    <submittedName>
        <fullName evidence="13">Ion channel</fullName>
    </submittedName>
</protein>
<feature type="transmembrane region" description="Helical" evidence="9">
    <location>
        <begin position="264"/>
        <end position="285"/>
    </location>
</feature>
<evidence type="ECO:0000256" key="3">
    <source>
        <dbReference type="ARBA" id="ARBA00022692"/>
    </source>
</evidence>
<keyword evidence="12" id="KW-1185">Reference proteome</keyword>
<name>A0A183CUH6_9BILA</name>
<dbReference type="PANTHER" id="PTHR11003:SF330">
    <property type="entry name" value="POTASSIUM CHANNEL DOMAIN-CONTAINING PROTEIN"/>
    <property type="match status" value="1"/>
</dbReference>
<accession>A0A183CUH6</accession>
<comment type="subcellular location">
    <subcellularLocation>
        <location evidence="1">Membrane</location>
        <topology evidence="1">Multi-pass membrane protein</topology>
    </subcellularLocation>
</comment>
<keyword evidence="2 8" id="KW-0813">Transport</keyword>
<keyword evidence="7 8" id="KW-0407">Ion channel</keyword>
<feature type="transmembrane region" description="Helical" evidence="9">
    <location>
        <begin position="157"/>
        <end position="175"/>
    </location>
</feature>
<proteinExistence type="inferred from homology"/>
<reference evidence="13" key="1">
    <citation type="submission" date="2016-06" db="UniProtKB">
        <authorList>
            <consortium name="WormBaseParasite"/>
        </authorList>
    </citation>
    <scope>IDENTIFICATION</scope>
</reference>
<feature type="transmembrane region" description="Helical" evidence="9">
    <location>
        <begin position="130"/>
        <end position="151"/>
    </location>
</feature>
<dbReference type="SUPFAM" id="SSF81324">
    <property type="entry name" value="Voltage-gated potassium channels"/>
    <property type="match status" value="2"/>
</dbReference>
<evidence type="ECO:0000259" key="10">
    <source>
        <dbReference type="Pfam" id="PF07885"/>
    </source>
</evidence>
<dbReference type="Pfam" id="PF07885">
    <property type="entry name" value="Ion_trans_2"/>
    <property type="match status" value="2"/>
</dbReference>
<dbReference type="AlphaFoldDB" id="A0A183CUH6"/>
<dbReference type="GO" id="GO:0022841">
    <property type="term" value="F:potassium ion leak channel activity"/>
    <property type="evidence" value="ECO:0007669"/>
    <property type="project" value="TreeGrafter"/>
</dbReference>